<reference evidence="5" key="1">
    <citation type="journal article" date="2019" name="Int. J. Syst. Evol. Microbiol.">
        <title>The Global Catalogue of Microorganisms (GCM) 10K type strain sequencing project: providing services to taxonomists for standard genome sequencing and annotation.</title>
        <authorList>
            <consortium name="The Broad Institute Genomics Platform"/>
            <consortium name="The Broad Institute Genome Sequencing Center for Infectious Disease"/>
            <person name="Wu L."/>
            <person name="Ma J."/>
        </authorList>
    </citation>
    <scope>NUCLEOTIDE SEQUENCE [LARGE SCALE GENOMIC DNA]</scope>
    <source>
        <strain evidence="5">CGMCC 1.12286</strain>
    </source>
</reference>
<dbReference type="Proteomes" id="UP001597079">
    <property type="component" value="Unassembled WGS sequence"/>
</dbReference>
<gene>
    <name evidence="4" type="ORF">ACFSB2_00745</name>
</gene>
<dbReference type="Pfam" id="PF22725">
    <property type="entry name" value="GFO_IDH_MocA_C3"/>
    <property type="match status" value="1"/>
</dbReference>
<dbReference type="PANTHER" id="PTHR43818:SF11">
    <property type="entry name" value="BCDNA.GH03377"/>
    <property type="match status" value="1"/>
</dbReference>
<dbReference type="InterPro" id="IPR000683">
    <property type="entry name" value="Gfo/Idh/MocA-like_OxRdtase_N"/>
</dbReference>
<dbReference type="Gene3D" id="3.30.360.10">
    <property type="entry name" value="Dihydrodipicolinate Reductase, domain 2"/>
    <property type="match status" value="1"/>
</dbReference>
<dbReference type="InterPro" id="IPR050463">
    <property type="entry name" value="Gfo/Idh/MocA_oxidrdct_glycsds"/>
</dbReference>
<dbReference type="Pfam" id="PF01408">
    <property type="entry name" value="GFO_IDH_MocA"/>
    <property type="match status" value="1"/>
</dbReference>
<evidence type="ECO:0000313" key="4">
    <source>
        <dbReference type="EMBL" id="MFD1673248.1"/>
    </source>
</evidence>
<protein>
    <submittedName>
        <fullName evidence="4">Gfo/Idh/MocA family protein</fullName>
    </submittedName>
</protein>
<feature type="domain" description="GFO/IDH/MocA-like oxidoreductase" evidence="3">
    <location>
        <begin position="139"/>
        <end position="270"/>
    </location>
</feature>
<keyword evidence="5" id="KW-1185">Reference proteome</keyword>
<evidence type="ECO:0000259" key="3">
    <source>
        <dbReference type="Pfam" id="PF22725"/>
    </source>
</evidence>
<evidence type="ECO:0000313" key="5">
    <source>
        <dbReference type="Proteomes" id="UP001597079"/>
    </source>
</evidence>
<dbReference type="InterPro" id="IPR036291">
    <property type="entry name" value="NAD(P)-bd_dom_sf"/>
</dbReference>
<dbReference type="Gene3D" id="3.40.50.720">
    <property type="entry name" value="NAD(P)-binding Rossmann-like Domain"/>
    <property type="match status" value="1"/>
</dbReference>
<dbReference type="RefSeq" id="WP_377940606.1">
    <property type="nucleotide sequence ID" value="NZ_JBHUCX010000004.1"/>
</dbReference>
<proteinExistence type="predicted"/>
<sequence length="361" mass="39096">MSDKSIRFALHGYGYIGRMHVLASQLSLAANGGPTVLWDTAVVRDMQSNAAQQASTAFAHVTDRLADLHERPLDAIDIASPNDLHFAPFELALEKGWAVYCEKPISHCLEEAERMVALAQTRQMVEQVALVYRFHPAVLEAQQWLLSGQLGRVLTFRGELLHGGYLNPARPMSWRLQKQASGGGAVMDLGIHIIDLIHLLCGKVAHVAAETRTFIPSRAGAAGMEAVDVDDWASITLHTESGAVGTIEVSRVHYGEETDSLTIVCERGVLRLPLDMYQGVTLHTYEPNIAPITLDKNQHADIFTAKFAQSTLLNLHATALAAFCARVQGKTVPYAVPTLADACVAQAVCEAALAAGSTKKQ</sequence>
<comment type="caution">
    <text evidence="4">The sequence shown here is derived from an EMBL/GenBank/DDBJ whole genome shotgun (WGS) entry which is preliminary data.</text>
</comment>
<keyword evidence="1" id="KW-0560">Oxidoreductase</keyword>
<dbReference type="PANTHER" id="PTHR43818">
    <property type="entry name" value="BCDNA.GH03377"/>
    <property type="match status" value="1"/>
</dbReference>
<feature type="domain" description="Gfo/Idh/MocA-like oxidoreductase N-terminal" evidence="2">
    <location>
        <begin position="6"/>
        <end position="128"/>
    </location>
</feature>
<dbReference type="SUPFAM" id="SSF51735">
    <property type="entry name" value="NAD(P)-binding Rossmann-fold domains"/>
    <property type="match status" value="1"/>
</dbReference>
<dbReference type="SUPFAM" id="SSF55347">
    <property type="entry name" value="Glyceraldehyde-3-phosphate dehydrogenase-like, C-terminal domain"/>
    <property type="match status" value="1"/>
</dbReference>
<accession>A0ABW4JC54</accession>
<name>A0ABW4JC54_9BACL</name>
<dbReference type="EMBL" id="JBHUCX010000004">
    <property type="protein sequence ID" value="MFD1673248.1"/>
    <property type="molecule type" value="Genomic_DNA"/>
</dbReference>
<organism evidence="4 5">
    <name type="scientific">Alicyclobacillus fodiniaquatilis</name>
    <dbReference type="NCBI Taxonomy" id="1661150"/>
    <lineage>
        <taxon>Bacteria</taxon>
        <taxon>Bacillati</taxon>
        <taxon>Bacillota</taxon>
        <taxon>Bacilli</taxon>
        <taxon>Bacillales</taxon>
        <taxon>Alicyclobacillaceae</taxon>
        <taxon>Alicyclobacillus</taxon>
    </lineage>
</organism>
<dbReference type="InterPro" id="IPR055170">
    <property type="entry name" value="GFO_IDH_MocA-like_dom"/>
</dbReference>
<evidence type="ECO:0000256" key="1">
    <source>
        <dbReference type="ARBA" id="ARBA00023002"/>
    </source>
</evidence>
<evidence type="ECO:0000259" key="2">
    <source>
        <dbReference type="Pfam" id="PF01408"/>
    </source>
</evidence>